<keyword evidence="6 7" id="KW-0030">Aminoacyl-tRNA synthetase</keyword>
<dbReference type="KEGG" id="cxe:FOB82_06300"/>
<dbReference type="GO" id="GO:0006400">
    <property type="term" value="P:tRNA modification"/>
    <property type="evidence" value="ECO:0007669"/>
    <property type="project" value="InterPro"/>
</dbReference>
<dbReference type="RefSeq" id="WP_155868814.1">
    <property type="nucleotide sequence ID" value="NZ_CP046322.1"/>
</dbReference>
<evidence type="ECO:0000256" key="3">
    <source>
        <dbReference type="ARBA" id="ARBA00022741"/>
    </source>
</evidence>
<dbReference type="InterPro" id="IPR020058">
    <property type="entry name" value="Glu/Gln-tRNA-synth_Ib_cat-dom"/>
</dbReference>
<evidence type="ECO:0000256" key="1">
    <source>
        <dbReference type="ARBA" id="ARBA00022598"/>
    </source>
</evidence>
<keyword evidence="2 7" id="KW-0479">Metal-binding</keyword>
<feature type="short sequence motif" description="'HIGH' region" evidence="7">
    <location>
        <begin position="18"/>
        <end position="28"/>
    </location>
</feature>
<name>A0A6B8TIC8_9CORY</name>
<keyword evidence="4 7" id="KW-0862">Zinc</keyword>
<keyword evidence="8" id="KW-0648">Protein biosynthesis</keyword>
<keyword evidence="1 7" id="KW-0436">Ligase</keyword>
<dbReference type="AlphaFoldDB" id="A0A6B8TIC8"/>
<evidence type="ECO:0000259" key="9">
    <source>
        <dbReference type="Pfam" id="PF00749"/>
    </source>
</evidence>
<reference evidence="10 11" key="1">
    <citation type="submission" date="2019-11" db="EMBL/GenBank/DDBJ databases">
        <title>FDA dAtabase for Regulatory Grade micrObial Sequences (FDA-ARGOS): Supporting development and validation of Infectious Disease Dx tests.</title>
        <authorList>
            <person name="Kerrigan L."/>
            <person name="Long C."/>
            <person name="Tallon L."/>
            <person name="Sadzewicz L."/>
            <person name="Vavikolanu K."/>
            <person name="Mehta A."/>
            <person name="Aluvathingal J."/>
            <person name="Nadendla S."/>
            <person name="Yan Y."/>
            <person name="Sichtig H."/>
        </authorList>
    </citation>
    <scope>NUCLEOTIDE SEQUENCE [LARGE SCALE GENOMIC DNA]</scope>
    <source>
        <strain evidence="10 11">FDAARGOS_674</strain>
    </source>
</reference>
<dbReference type="NCBIfam" id="TIGR03838">
    <property type="entry name" value="queuosine_YadB"/>
    <property type="match status" value="1"/>
</dbReference>
<comment type="similarity">
    <text evidence="7">Belongs to the class-I aminoacyl-tRNA synthetase family. GluQ subfamily.</text>
</comment>
<dbReference type="InterPro" id="IPR049940">
    <property type="entry name" value="GluQ/Sye"/>
</dbReference>
<organism evidence="10 11">
    <name type="scientific">Corynebacterium xerosis</name>
    <dbReference type="NCBI Taxonomy" id="1725"/>
    <lineage>
        <taxon>Bacteria</taxon>
        <taxon>Bacillati</taxon>
        <taxon>Actinomycetota</taxon>
        <taxon>Actinomycetes</taxon>
        <taxon>Mycobacteriales</taxon>
        <taxon>Corynebacteriaceae</taxon>
        <taxon>Corynebacterium</taxon>
    </lineage>
</organism>
<dbReference type="InterPro" id="IPR014729">
    <property type="entry name" value="Rossmann-like_a/b/a_fold"/>
</dbReference>
<dbReference type="PANTHER" id="PTHR43311">
    <property type="entry name" value="GLUTAMATE--TRNA LIGASE"/>
    <property type="match status" value="1"/>
</dbReference>
<feature type="domain" description="Glutamyl/glutaminyl-tRNA synthetase class Ib catalytic" evidence="9">
    <location>
        <begin position="15"/>
        <end position="258"/>
    </location>
</feature>
<comment type="function">
    <text evidence="7">Catalyzes the tRNA-independent activation of glutamate in presence of ATP and the subsequent transfer of glutamate onto a tRNA(Asp). Glutamate is transferred on the 2-amino-5-(4,5-dihydroxy-2-cyclopenten-1-yl) moiety of the queuosine in the wobble position of the QUC anticodon.</text>
</comment>
<feature type="binding site" evidence="7">
    <location>
        <position position="103"/>
    </location>
    <ligand>
        <name>Zn(2+)</name>
        <dbReference type="ChEBI" id="CHEBI:29105"/>
    </ligand>
</feature>
<dbReference type="Proteomes" id="UP000426857">
    <property type="component" value="Chromosome"/>
</dbReference>
<proteinExistence type="inferred from homology"/>
<dbReference type="EMBL" id="CP046322">
    <property type="protein sequence ID" value="QGS34619.1"/>
    <property type="molecule type" value="Genomic_DNA"/>
</dbReference>
<evidence type="ECO:0000313" key="11">
    <source>
        <dbReference type="Proteomes" id="UP000426857"/>
    </source>
</evidence>
<sequence>MDEADRDAGPAYVGRYAPSPTGHLHVGNLRTAAIAWARARSVGGRFLVRVEDIDRQRSRPEFEEQQLADLAAIGLDWDGEPVRQSDRDSLYDDALRRLPTFPCFCSRKDIQRELAEMGGAPHGAPGAYPGTCRDLTEAARAEKAAELAASGRGPSLRLRAGVREWRAEDALHGTIVDAVDDMVLRRADGMWAYNLAVVVDDADQGVTEIVRGDDLLSSAPRQAYLAHLLGAPEPTYAHVPLVVNGEGRRLAKRDGDVTLRDVSAGEAQRWILDSLRVGAGGAGGGGVGAGAGGRGGGDAAGGRGGPGVTEGGEDAVAEGLMGMDLSDVDRIADLPEVFDLMAIPREQVVFR</sequence>
<feature type="binding site" evidence="7">
    <location>
        <position position="132"/>
    </location>
    <ligand>
        <name>Zn(2+)</name>
        <dbReference type="ChEBI" id="CHEBI:29105"/>
    </ligand>
</feature>
<dbReference type="NCBIfam" id="NF004314">
    <property type="entry name" value="PRK05710.1-3"/>
    <property type="match status" value="1"/>
</dbReference>
<dbReference type="GO" id="GO:0005829">
    <property type="term" value="C:cytosol"/>
    <property type="evidence" value="ECO:0007669"/>
    <property type="project" value="TreeGrafter"/>
</dbReference>
<dbReference type="GO" id="GO:0004818">
    <property type="term" value="F:glutamate-tRNA ligase activity"/>
    <property type="evidence" value="ECO:0007669"/>
    <property type="project" value="TreeGrafter"/>
</dbReference>
<dbReference type="GO" id="GO:0005524">
    <property type="term" value="F:ATP binding"/>
    <property type="evidence" value="ECO:0007669"/>
    <property type="project" value="UniProtKB-KW"/>
</dbReference>
<dbReference type="InterPro" id="IPR000924">
    <property type="entry name" value="Glu/Gln-tRNA-synth"/>
</dbReference>
<dbReference type="InterPro" id="IPR001412">
    <property type="entry name" value="aa-tRNA-synth_I_CS"/>
</dbReference>
<evidence type="ECO:0000256" key="2">
    <source>
        <dbReference type="ARBA" id="ARBA00022723"/>
    </source>
</evidence>
<feature type="short sequence motif" description="'KMSKS' region" evidence="7">
    <location>
        <begin position="249"/>
        <end position="253"/>
    </location>
</feature>
<dbReference type="PANTHER" id="PTHR43311:SF1">
    <property type="entry name" value="GLUTAMYL-Q TRNA(ASP) SYNTHETASE"/>
    <property type="match status" value="1"/>
</dbReference>
<dbReference type="EC" id="6.1.1.-" evidence="7"/>
<dbReference type="GO" id="GO:0008270">
    <property type="term" value="F:zinc ion binding"/>
    <property type="evidence" value="ECO:0007669"/>
    <property type="project" value="UniProtKB-UniRule"/>
</dbReference>
<dbReference type="InterPro" id="IPR022380">
    <property type="entry name" value="Glu-Q_tRNA(Asp)_Synthase"/>
</dbReference>
<feature type="binding site" evidence="7">
    <location>
        <position position="193"/>
    </location>
    <ligand>
        <name>L-glutamate</name>
        <dbReference type="ChEBI" id="CHEBI:29985"/>
    </ligand>
</feature>
<keyword evidence="5 7" id="KW-0067">ATP-binding</keyword>
<gene>
    <name evidence="7" type="primary">gluQ</name>
    <name evidence="10" type="ORF">FOB82_06300</name>
</gene>
<feature type="binding site" evidence="7">
    <location>
        <position position="211"/>
    </location>
    <ligand>
        <name>L-glutamate</name>
        <dbReference type="ChEBI" id="CHEBI:29985"/>
    </ligand>
</feature>
<dbReference type="NCBIfam" id="NF004315">
    <property type="entry name" value="PRK05710.1-4"/>
    <property type="match status" value="1"/>
</dbReference>
<dbReference type="GO" id="GO:0006424">
    <property type="term" value="P:glutamyl-tRNA aminoacylation"/>
    <property type="evidence" value="ECO:0007669"/>
    <property type="project" value="InterPro"/>
</dbReference>
<evidence type="ECO:0000256" key="8">
    <source>
        <dbReference type="RuleBase" id="RU363037"/>
    </source>
</evidence>
<dbReference type="PRINTS" id="PR00987">
    <property type="entry name" value="TRNASYNTHGLU"/>
</dbReference>
<dbReference type="HAMAP" id="MF_01428">
    <property type="entry name" value="Glu_Q_tRNA_synth"/>
    <property type="match status" value="1"/>
</dbReference>
<protein>
    <recommendedName>
        <fullName evidence="7">Glutamyl-Q tRNA(Asp) synthetase</fullName>
        <shortName evidence="7">Glu-Q-RSs</shortName>
        <ecNumber evidence="7">6.1.1.-</ecNumber>
    </recommendedName>
</protein>
<feature type="binding site" evidence="7">
    <location>
        <position position="252"/>
    </location>
    <ligand>
        <name>ATP</name>
        <dbReference type="ChEBI" id="CHEBI:30616"/>
    </ligand>
</feature>
<dbReference type="SUPFAM" id="SSF52374">
    <property type="entry name" value="Nucleotidylyl transferase"/>
    <property type="match status" value="1"/>
</dbReference>
<evidence type="ECO:0000256" key="5">
    <source>
        <dbReference type="ARBA" id="ARBA00022840"/>
    </source>
</evidence>
<evidence type="ECO:0000256" key="6">
    <source>
        <dbReference type="ARBA" id="ARBA00023146"/>
    </source>
</evidence>
<feature type="binding site" evidence="7">
    <location>
        <begin position="15"/>
        <end position="19"/>
    </location>
    <ligand>
        <name>L-glutamate</name>
        <dbReference type="ChEBI" id="CHEBI:29985"/>
    </ligand>
</feature>
<comment type="cofactor">
    <cofactor evidence="7">
        <name>Zn(2+)</name>
        <dbReference type="ChEBI" id="CHEBI:29105"/>
    </cofactor>
    <text evidence="7">Binds 1 zinc ion per subunit.</text>
</comment>
<dbReference type="PROSITE" id="PS00178">
    <property type="entry name" value="AA_TRNA_LIGASE_I"/>
    <property type="match status" value="1"/>
</dbReference>
<evidence type="ECO:0000256" key="7">
    <source>
        <dbReference type="HAMAP-Rule" id="MF_01428"/>
    </source>
</evidence>
<accession>A0A6B8TIC8</accession>
<dbReference type="Gene3D" id="3.40.50.620">
    <property type="entry name" value="HUPs"/>
    <property type="match status" value="1"/>
</dbReference>
<dbReference type="Pfam" id="PF00749">
    <property type="entry name" value="tRNA-synt_1c"/>
    <property type="match status" value="1"/>
</dbReference>
<keyword evidence="3 7" id="KW-0547">Nucleotide-binding</keyword>
<feature type="binding site" evidence="7">
    <location>
        <position position="51"/>
    </location>
    <ligand>
        <name>L-glutamate</name>
        <dbReference type="ChEBI" id="CHEBI:29985"/>
    </ligand>
</feature>
<evidence type="ECO:0000313" key="10">
    <source>
        <dbReference type="EMBL" id="QGS34619.1"/>
    </source>
</evidence>
<feature type="binding site" evidence="7">
    <location>
        <position position="105"/>
    </location>
    <ligand>
        <name>Zn(2+)</name>
        <dbReference type="ChEBI" id="CHEBI:29105"/>
    </ligand>
</feature>
<feature type="binding site" evidence="7">
    <location>
        <position position="128"/>
    </location>
    <ligand>
        <name>Zn(2+)</name>
        <dbReference type="ChEBI" id="CHEBI:29105"/>
    </ligand>
</feature>
<evidence type="ECO:0000256" key="4">
    <source>
        <dbReference type="ARBA" id="ARBA00022833"/>
    </source>
</evidence>